<feature type="region of interest" description="Disordered" evidence="2">
    <location>
        <begin position="334"/>
        <end position="354"/>
    </location>
</feature>
<dbReference type="FunFam" id="1.20.1260.20:FF:000001">
    <property type="entry name" value="PPE family protein PPE41"/>
    <property type="match status" value="1"/>
</dbReference>
<accession>A0A3E2MSC2</accession>
<reference evidence="5 6" key="1">
    <citation type="journal article" date="2018" name="Sci. Rep.">
        <title>Extensive genomic diversity among Mycobacterium marinum strains revealed by whole genome sequencing.</title>
        <authorList>
            <person name="Das S."/>
            <person name="Pettersson B.M."/>
            <person name="Behra P.R."/>
            <person name="Mallick A."/>
            <person name="Cheramie M."/>
            <person name="Ramesh M."/>
            <person name="Shirreff L."/>
            <person name="DuCote T."/>
            <person name="Dasgupta S."/>
            <person name="Ennis D.G."/>
            <person name="Kirsebom L.A."/>
        </authorList>
    </citation>
    <scope>NUCLEOTIDE SEQUENCE [LARGE SCALE GENOMIC DNA]</scope>
    <source>
        <strain evidence="5 6">Davis1</strain>
    </source>
</reference>
<evidence type="ECO:0000259" key="4">
    <source>
        <dbReference type="Pfam" id="PF12484"/>
    </source>
</evidence>
<dbReference type="Pfam" id="PF00823">
    <property type="entry name" value="PPE"/>
    <property type="match status" value="1"/>
</dbReference>
<proteinExistence type="inferred from homology"/>
<feature type="compositionally biased region" description="Gly residues" evidence="2">
    <location>
        <begin position="342"/>
        <end position="351"/>
    </location>
</feature>
<dbReference type="EMBL" id="PEDF01000133">
    <property type="protein sequence ID" value="RFZ37327.1"/>
    <property type="molecule type" value="Genomic_DNA"/>
</dbReference>
<dbReference type="SUPFAM" id="SSF140459">
    <property type="entry name" value="PE/PPE dimer-like"/>
    <property type="match status" value="1"/>
</dbReference>
<dbReference type="GO" id="GO:0052572">
    <property type="term" value="P:response to host immune response"/>
    <property type="evidence" value="ECO:0007669"/>
    <property type="project" value="TreeGrafter"/>
</dbReference>
<organism evidence="5 6">
    <name type="scientific">Mycobacterium marinum</name>
    <dbReference type="NCBI Taxonomy" id="1781"/>
    <lineage>
        <taxon>Bacteria</taxon>
        <taxon>Bacillati</taxon>
        <taxon>Actinomycetota</taxon>
        <taxon>Actinomycetes</taxon>
        <taxon>Mycobacteriales</taxon>
        <taxon>Mycobacteriaceae</taxon>
        <taxon>Mycobacterium</taxon>
        <taxon>Mycobacterium ulcerans group</taxon>
    </lineage>
</organism>
<comment type="caution">
    <text evidence="5">The sequence shown here is derived from an EMBL/GenBank/DDBJ whole genome shotgun (WGS) entry which is preliminary data.</text>
</comment>
<dbReference type="InterPro" id="IPR000030">
    <property type="entry name" value="PPE_dom"/>
</dbReference>
<dbReference type="InterPro" id="IPR038332">
    <property type="entry name" value="PPE_sf"/>
</dbReference>
<dbReference type="AlphaFoldDB" id="A0A3E2MSC2"/>
<dbReference type="Pfam" id="PF12484">
    <property type="entry name" value="PPE-SVP"/>
    <property type="match status" value="1"/>
</dbReference>
<comment type="similarity">
    <text evidence="1">Belongs to the mycobacterial PPE family.</text>
</comment>
<feature type="domain" description="PPE family C-terminal" evidence="4">
    <location>
        <begin position="269"/>
        <end position="363"/>
    </location>
</feature>
<feature type="domain" description="PPE" evidence="3">
    <location>
        <begin position="3"/>
        <end position="165"/>
    </location>
</feature>
<name>A0A3E2MSC2_MYCMR</name>
<dbReference type="PANTHER" id="PTHR46766">
    <property type="entry name" value="GLUTAMINE-RICH PROTEIN 2"/>
    <property type="match status" value="1"/>
</dbReference>
<evidence type="ECO:0000313" key="6">
    <source>
        <dbReference type="Proteomes" id="UP000257451"/>
    </source>
</evidence>
<sequence length="365" mass="34684">MLYGLLPPEVNSTRMHTGAGVAPMLAAGAAWEGLAAELSTAATSFGSVTTDLAGGPWQGPASVAMTTAAAPYIAWLTDAAGHAHTAATHAISAANVFETALATTVHPAVVTANRSLLATLVATNLLGQNSPTIAATEAAYEQMWAQDVAAMTAYDSGARSLITALKSEEKTPPPGDVTLPEPIPTTTPKQPAAGGGLMSGLVSQLAKSAMPLTMGLAPVALSAGMSALGPPMSAAAGGAGPLAAAGAGAGAGITGGIAGVAGSQAGTVSAAMGQAHSVRALSVPPTWGVSPTISGASNAVVAATPSTSSGVSAVGAPAGRVGAPMPMGMPMGAAGAAAAGSSSGGGSGGGVAVTSSRPSIIPRIV</sequence>
<dbReference type="PANTHER" id="PTHR46766:SF1">
    <property type="entry name" value="GLUTAMINE-RICH PROTEIN 2"/>
    <property type="match status" value="1"/>
</dbReference>
<evidence type="ECO:0000256" key="1">
    <source>
        <dbReference type="ARBA" id="ARBA00010652"/>
    </source>
</evidence>
<evidence type="ECO:0000313" key="5">
    <source>
        <dbReference type="EMBL" id="RFZ37327.1"/>
    </source>
</evidence>
<dbReference type="InterPro" id="IPR022171">
    <property type="entry name" value="PPE_C"/>
</dbReference>
<feature type="region of interest" description="Disordered" evidence="2">
    <location>
        <begin position="167"/>
        <end position="194"/>
    </location>
</feature>
<dbReference type="RefSeq" id="WP_117432859.1">
    <property type="nucleotide sequence ID" value="NZ_PEDF01000133.1"/>
</dbReference>
<dbReference type="Proteomes" id="UP000257451">
    <property type="component" value="Unassembled WGS sequence"/>
</dbReference>
<evidence type="ECO:0000259" key="3">
    <source>
        <dbReference type="Pfam" id="PF00823"/>
    </source>
</evidence>
<gene>
    <name evidence="5" type="ORF">DAVIS_03875</name>
</gene>
<protein>
    <submittedName>
        <fullName evidence="5">Putative PPE family protein PPE42</fullName>
    </submittedName>
</protein>
<dbReference type="Gene3D" id="1.20.1260.20">
    <property type="entry name" value="PPE superfamily"/>
    <property type="match status" value="1"/>
</dbReference>
<evidence type="ECO:0000256" key="2">
    <source>
        <dbReference type="SAM" id="MobiDB-lite"/>
    </source>
</evidence>